<gene>
    <name evidence="1" type="ORF">MBUL_00899</name>
</gene>
<proteinExistence type="predicted"/>
<protein>
    <recommendedName>
        <fullName evidence="2">Transposase IS701-like DDE domain-containing protein</fullName>
    </recommendedName>
</protein>
<evidence type="ECO:0008006" key="2">
    <source>
        <dbReference type="Google" id="ProtNLM"/>
    </source>
</evidence>
<name>A0A679IXC1_9HYPH</name>
<reference evidence="1" key="1">
    <citation type="submission" date="2019-12" db="EMBL/GenBank/DDBJ databases">
        <authorList>
            <person name="Cremers G."/>
        </authorList>
    </citation>
    <scope>NUCLEOTIDE SEQUENCE</scope>
    <source>
        <strain evidence="1">Mbul1</strain>
    </source>
</reference>
<accession>A0A679IXC1</accession>
<evidence type="ECO:0000313" key="1">
    <source>
        <dbReference type="EMBL" id="CAA2100890.1"/>
    </source>
</evidence>
<dbReference type="AlphaFoldDB" id="A0A679IXC1"/>
<organism evidence="1">
    <name type="scientific">Methylobacterium bullatum</name>
    <dbReference type="NCBI Taxonomy" id="570505"/>
    <lineage>
        <taxon>Bacteria</taxon>
        <taxon>Pseudomonadati</taxon>
        <taxon>Pseudomonadota</taxon>
        <taxon>Alphaproteobacteria</taxon>
        <taxon>Hyphomicrobiales</taxon>
        <taxon>Methylobacteriaceae</taxon>
        <taxon>Methylobacterium</taxon>
    </lineage>
</organism>
<sequence length="110" mass="11232">MDGLGIGDVRTEARGAWLFERIVATGSVVLSAVGGSEAGTASAHRYLTSPRTTVGGILKAFGRRTARACAGRPIVAVQDTSEISFAGRRRAATGSVRPATGAIPASSCTR</sequence>
<dbReference type="EMBL" id="LR743504">
    <property type="protein sequence ID" value="CAA2100890.1"/>
    <property type="molecule type" value="Genomic_DNA"/>
</dbReference>